<dbReference type="Pfam" id="PF16021">
    <property type="entry name" value="PDCD7"/>
    <property type="match status" value="1"/>
</dbReference>
<keyword evidence="1" id="KW-0175">Coiled coil</keyword>
<gene>
    <name evidence="3" type="ORF">ZOSMA_14G00780</name>
</gene>
<evidence type="ECO:0000313" key="3">
    <source>
        <dbReference type="EMBL" id="KMZ73316.1"/>
    </source>
</evidence>
<dbReference type="AlphaFoldDB" id="A0A0K9PWF2"/>
<dbReference type="Proteomes" id="UP000036987">
    <property type="component" value="Unassembled WGS sequence"/>
</dbReference>
<feature type="region of interest" description="Disordered" evidence="2">
    <location>
        <begin position="294"/>
        <end position="339"/>
    </location>
</feature>
<protein>
    <submittedName>
        <fullName evidence="3">Uncharacterized protein</fullName>
    </submittedName>
</protein>
<feature type="coiled-coil region" evidence="1">
    <location>
        <begin position="191"/>
        <end position="219"/>
    </location>
</feature>
<evidence type="ECO:0000256" key="1">
    <source>
        <dbReference type="SAM" id="Coils"/>
    </source>
</evidence>
<dbReference type="InterPro" id="IPR052831">
    <property type="entry name" value="Apoptosis_promoter"/>
</dbReference>
<dbReference type="PANTHER" id="PTHR48190:SF2">
    <property type="entry name" value="PROGRAMMED CELL DEATH PROTEIN 7"/>
    <property type="match status" value="1"/>
</dbReference>
<keyword evidence="4" id="KW-1185">Reference proteome</keyword>
<name>A0A0K9PWF2_ZOSMR</name>
<dbReference type="OMA" id="TSFWQRD"/>
<dbReference type="EMBL" id="LFYR01000585">
    <property type="protein sequence ID" value="KMZ73316.1"/>
    <property type="molecule type" value="Genomic_DNA"/>
</dbReference>
<proteinExistence type="predicted"/>
<organism evidence="3 4">
    <name type="scientific">Zostera marina</name>
    <name type="common">Eelgrass</name>
    <dbReference type="NCBI Taxonomy" id="29655"/>
    <lineage>
        <taxon>Eukaryota</taxon>
        <taxon>Viridiplantae</taxon>
        <taxon>Streptophyta</taxon>
        <taxon>Embryophyta</taxon>
        <taxon>Tracheophyta</taxon>
        <taxon>Spermatophyta</taxon>
        <taxon>Magnoliopsida</taxon>
        <taxon>Liliopsida</taxon>
        <taxon>Zosteraceae</taxon>
        <taxon>Zostera</taxon>
    </lineage>
</organism>
<evidence type="ECO:0000313" key="4">
    <source>
        <dbReference type="Proteomes" id="UP000036987"/>
    </source>
</evidence>
<dbReference type="PANTHER" id="PTHR48190">
    <property type="entry name" value="PROGRAMMED CELL DEATH PROTEIN 7"/>
    <property type="match status" value="1"/>
</dbReference>
<dbReference type="OrthoDB" id="2289628at2759"/>
<comment type="caution">
    <text evidence="3">The sequence shown here is derived from an EMBL/GenBank/DDBJ whole genome shotgun (WGS) entry which is preliminary data.</text>
</comment>
<accession>A0A0K9PWF2</accession>
<evidence type="ECO:0000256" key="2">
    <source>
        <dbReference type="SAM" id="MobiDB-lite"/>
    </source>
</evidence>
<sequence length="412" mass="47171">MFSFSSQNRPPPPPLLRPFPPPWIQSILSVPPPPANSPWNPSSLHRQITNIRENVNLLKSIKTELEAILALKSSDGNCGGGYERFAEEIKKRGLGLDLQELISLDAAKSVYSSLVDQMTPLRAVVDTDRPGLWEERSEAVGLKQKLHKYKRNKKWKKKKRKRIAEMILKEREAWEKADREADEWIAKEVAKDTAKRKVEKMKEIAKKKANEERKRLESEFELVLVVEKLQELRTIRVQKLKKQGHFLPEEDNEFLARVQAAVEEEERQAAAAADNTTAKDAIASAEVSRKSIKSFSNETKDVRSDTDLANTDLDQSEALNEKNSPLTLQHEPQPKDVKEQSHVVGYDSMSNLPVEFYHYYHGSNYDMGTLIEVRRTWDTYIRCGGSRIPGHWVRPPPPANEVWASYVVENEQ</sequence>
<dbReference type="InterPro" id="IPR031974">
    <property type="entry name" value="PDCD7"/>
</dbReference>
<dbReference type="STRING" id="29655.A0A0K9PWF2"/>
<feature type="compositionally biased region" description="Polar residues" evidence="2">
    <location>
        <begin position="307"/>
        <end position="327"/>
    </location>
</feature>
<dbReference type="GO" id="GO:0005689">
    <property type="term" value="C:U12-type spliceosomal complex"/>
    <property type="evidence" value="ECO:0000318"/>
    <property type="project" value="GO_Central"/>
</dbReference>
<reference evidence="4" key="1">
    <citation type="journal article" date="2016" name="Nature">
        <title>The genome of the seagrass Zostera marina reveals angiosperm adaptation to the sea.</title>
        <authorList>
            <person name="Olsen J.L."/>
            <person name="Rouze P."/>
            <person name="Verhelst B."/>
            <person name="Lin Y.-C."/>
            <person name="Bayer T."/>
            <person name="Collen J."/>
            <person name="Dattolo E."/>
            <person name="De Paoli E."/>
            <person name="Dittami S."/>
            <person name="Maumus F."/>
            <person name="Michel G."/>
            <person name="Kersting A."/>
            <person name="Lauritano C."/>
            <person name="Lohaus R."/>
            <person name="Toepel M."/>
            <person name="Tonon T."/>
            <person name="Vanneste K."/>
            <person name="Amirebrahimi M."/>
            <person name="Brakel J."/>
            <person name="Bostroem C."/>
            <person name="Chovatia M."/>
            <person name="Grimwood J."/>
            <person name="Jenkins J.W."/>
            <person name="Jueterbock A."/>
            <person name="Mraz A."/>
            <person name="Stam W.T."/>
            <person name="Tice H."/>
            <person name="Bornberg-Bauer E."/>
            <person name="Green P.J."/>
            <person name="Pearson G.A."/>
            <person name="Procaccini G."/>
            <person name="Duarte C.M."/>
            <person name="Schmutz J."/>
            <person name="Reusch T.B.H."/>
            <person name="Van de Peer Y."/>
        </authorList>
    </citation>
    <scope>NUCLEOTIDE SEQUENCE [LARGE SCALE GENOMIC DNA]</scope>
    <source>
        <strain evidence="4">cv. Finnish</strain>
    </source>
</reference>